<organism evidence="3">
    <name type="scientific">Schistocephalus solidus</name>
    <name type="common">Tapeworm</name>
    <dbReference type="NCBI Taxonomy" id="70667"/>
    <lineage>
        <taxon>Eukaryota</taxon>
        <taxon>Metazoa</taxon>
        <taxon>Spiralia</taxon>
        <taxon>Lophotrochozoa</taxon>
        <taxon>Platyhelminthes</taxon>
        <taxon>Cestoda</taxon>
        <taxon>Eucestoda</taxon>
        <taxon>Diphyllobothriidea</taxon>
        <taxon>Diphyllobothriidae</taxon>
        <taxon>Schistocephalus</taxon>
    </lineage>
</organism>
<name>A0A0V0J5R2_SCHSO</name>
<dbReference type="Pfam" id="PF07716">
    <property type="entry name" value="bZIP_2"/>
    <property type="match status" value="1"/>
</dbReference>
<feature type="region of interest" description="Disordered" evidence="1">
    <location>
        <begin position="316"/>
        <end position="338"/>
    </location>
</feature>
<evidence type="ECO:0000256" key="1">
    <source>
        <dbReference type="SAM" id="MobiDB-lite"/>
    </source>
</evidence>
<dbReference type="AlphaFoldDB" id="A0A0V0J5R2"/>
<dbReference type="GO" id="GO:0003700">
    <property type="term" value="F:DNA-binding transcription factor activity"/>
    <property type="evidence" value="ECO:0007669"/>
    <property type="project" value="InterPro"/>
</dbReference>
<protein>
    <submittedName>
        <fullName evidence="3">Basic region leucine zipper</fullName>
    </submittedName>
</protein>
<reference evidence="3" key="1">
    <citation type="submission" date="2016-01" db="EMBL/GenBank/DDBJ databases">
        <title>Reference transcriptome for the parasite Schistocephalus solidus: insights into the molecular evolution of parasitism.</title>
        <authorList>
            <person name="Hebert F.O."/>
            <person name="Grambauer S."/>
            <person name="Barber I."/>
            <person name="Landry C.R."/>
            <person name="Aubin-Horth N."/>
        </authorList>
    </citation>
    <scope>NUCLEOTIDE SEQUENCE</scope>
</reference>
<feature type="domain" description="BZIP" evidence="2">
    <location>
        <begin position="316"/>
        <end position="376"/>
    </location>
</feature>
<feature type="region of interest" description="Disordered" evidence="1">
    <location>
        <begin position="44"/>
        <end position="66"/>
    </location>
</feature>
<dbReference type="Gene3D" id="1.20.5.170">
    <property type="match status" value="1"/>
</dbReference>
<dbReference type="InterPro" id="IPR046347">
    <property type="entry name" value="bZIP_sf"/>
</dbReference>
<evidence type="ECO:0000259" key="2">
    <source>
        <dbReference type="PROSITE" id="PS50217"/>
    </source>
</evidence>
<sequence length="380" mass="42518">MNNFKIHCGENKRMDEFSLCASSQIKRNSSIGVSVNFRGVTPNNYNLQSRKSENKSIKTAENSPKGRSHGINLAAFVHDNQLPACSNGPVFGTAQCINLEQQQYSENHYIPPAHLPFGSVSKIAKHLPLFEETFVNLHSSLPACNSCASMDNFEVSDGPVTSEDLLLRSGLPEPCDLNSCEDLSLLPEESVHLLEDITLAQESYPASDEVDGFSDLSASLDQAMDVNEVLELIDLSLPPFQSSSDFPLETLLSFDMEDMKETELGLESFTDFGEAHIQGRMVEAATNTLSIDEKSAETMAGRSIPRNQAVDCNMELDREKERRQKNNEASRRSRAKRKNKFKACEEDVNRLEIENLELKFYIERLDMAIKEAKDILLLRT</sequence>
<feature type="compositionally biased region" description="Basic and acidic residues" evidence="1">
    <location>
        <begin position="316"/>
        <end position="331"/>
    </location>
</feature>
<dbReference type="EMBL" id="GEEE01002153">
    <property type="protein sequence ID" value="JAP61072.1"/>
    <property type="molecule type" value="Transcribed_RNA"/>
</dbReference>
<gene>
    <name evidence="3" type="ORF">TR101374</name>
</gene>
<dbReference type="PROSITE" id="PS50217">
    <property type="entry name" value="BZIP"/>
    <property type="match status" value="1"/>
</dbReference>
<dbReference type="InterPro" id="IPR004827">
    <property type="entry name" value="bZIP"/>
</dbReference>
<proteinExistence type="predicted"/>
<dbReference type="SUPFAM" id="SSF57959">
    <property type="entry name" value="Leucine zipper domain"/>
    <property type="match status" value="1"/>
</dbReference>
<dbReference type="PROSITE" id="PS00036">
    <property type="entry name" value="BZIP_BASIC"/>
    <property type="match status" value="1"/>
</dbReference>
<accession>A0A0V0J5R2</accession>
<dbReference type="CDD" id="cd14686">
    <property type="entry name" value="bZIP"/>
    <property type="match status" value="1"/>
</dbReference>
<evidence type="ECO:0000313" key="3">
    <source>
        <dbReference type="EMBL" id="JAP61072.1"/>
    </source>
</evidence>